<dbReference type="FunFam" id="3.40.47.10:FF:000004">
    <property type="entry name" value="3-oxoacyl-[acyl-carrier-protein] synthase 3"/>
    <property type="match status" value="1"/>
</dbReference>
<dbReference type="InterPro" id="IPR013751">
    <property type="entry name" value="ACP_syn_III_N"/>
</dbReference>
<protein>
    <recommendedName>
        <fullName evidence="3 13">Beta-ketoacyl-[acyl-carrier-protein] synthase III</fullName>
        <shortName evidence="13">Beta-ketoacyl-ACP synthase III</shortName>
        <shortName evidence="13">KAS III</shortName>
        <ecNumber evidence="3 13">2.3.1.180</ecNumber>
    </recommendedName>
    <alternativeName>
        <fullName evidence="13">3-oxoacyl-[acyl-carrier-protein] synthase 3</fullName>
    </alternativeName>
    <alternativeName>
        <fullName evidence="13">3-oxoacyl-[acyl-carrier-protein] synthase III</fullName>
    </alternativeName>
</protein>
<dbReference type="GO" id="GO:0005737">
    <property type="term" value="C:cytoplasm"/>
    <property type="evidence" value="ECO:0007669"/>
    <property type="project" value="UniProtKB-SubCell"/>
</dbReference>
<dbReference type="GO" id="GO:0033818">
    <property type="term" value="F:beta-ketoacyl-acyl-carrier-protein synthase III activity"/>
    <property type="evidence" value="ECO:0007669"/>
    <property type="project" value="UniProtKB-UniRule"/>
</dbReference>
<dbReference type="PANTHER" id="PTHR43091">
    <property type="entry name" value="3-OXOACYL-[ACYL-CARRIER-PROTEIN] SYNTHASE"/>
    <property type="match status" value="1"/>
</dbReference>
<evidence type="ECO:0000256" key="4">
    <source>
        <dbReference type="ARBA" id="ARBA00022490"/>
    </source>
</evidence>
<comment type="subcellular location">
    <subcellularLocation>
        <location evidence="13">Cytoplasm</location>
    </subcellularLocation>
</comment>
<dbReference type="GO" id="GO:0006633">
    <property type="term" value="P:fatty acid biosynthetic process"/>
    <property type="evidence" value="ECO:0007669"/>
    <property type="project" value="UniProtKB-UniRule"/>
</dbReference>
<dbReference type="OrthoDB" id="9815506at2"/>
<comment type="catalytic activity">
    <reaction evidence="12">
        <text>malonyl-[ACP] + acetyl-CoA + H(+) = 3-oxobutanoyl-[ACP] + CO2 + CoA</text>
        <dbReference type="Rhea" id="RHEA:12080"/>
        <dbReference type="Rhea" id="RHEA-COMP:9623"/>
        <dbReference type="Rhea" id="RHEA-COMP:9625"/>
        <dbReference type="ChEBI" id="CHEBI:15378"/>
        <dbReference type="ChEBI" id="CHEBI:16526"/>
        <dbReference type="ChEBI" id="CHEBI:57287"/>
        <dbReference type="ChEBI" id="CHEBI:57288"/>
        <dbReference type="ChEBI" id="CHEBI:78449"/>
        <dbReference type="ChEBI" id="CHEBI:78450"/>
        <dbReference type="EC" id="2.3.1.180"/>
    </reaction>
    <physiologicalReaction direction="left-to-right" evidence="12">
        <dbReference type="Rhea" id="RHEA:12081"/>
    </physiologicalReaction>
</comment>
<evidence type="ECO:0000256" key="9">
    <source>
        <dbReference type="ARBA" id="ARBA00023160"/>
    </source>
</evidence>
<feature type="domain" description="Beta-ketoacyl-[acyl-carrier-protein] synthase III N-terminal" evidence="15">
    <location>
        <begin position="109"/>
        <end position="189"/>
    </location>
</feature>
<dbReference type="eggNOG" id="COG0332">
    <property type="taxonomic scope" value="Bacteria"/>
</dbReference>
<dbReference type="PATRIC" id="fig|879567.3.peg.1684"/>
<dbReference type="Pfam" id="PF08541">
    <property type="entry name" value="ACP_syn_III_C"/>
    <property type="match status" value="1"/>
</dbReference>
<comment type="domain">
    <text evidence="13">The last Arg residue of the ACP-binding site is essential for the weak association between ACP/AcpP and FabH.</text>
</comment>
<evidence type="ECO:0000256" key="13">
    <source>
        <dbReference type="HAMAP-Rule" id="MF_01815"/>
    </source>
</evidence>
<dbReference type="HAMAP" id="MF_01815">
    <property type="entry name" value="FabH"/>
    <property type="match status" value="1"/>
</dbReference>
<gene>
    <name evidence="13 16" type="primary">fabH</name>
    <name evidence="16" type="ordered locus">BN4_11612</name>
</gene>
<evidence type="ECO:0000259" key="15">
    <source>
        <dbReference type="Pfam" id="PF08545"/>
    </source>
</evidence>
<keyword evidence="17" id="KW-1185">Reference proteome</keyword>
<evidence type="ECO:0000256" key="6">
    <source>
        <dbReference type="ARBA" id="ARBA00022679"/>
    </source>
</evidence>
<proteinExistence type="inferred from homology"/>
<comment type="function">
    <text evidence="13">Catalyzes the condensation reaction of fatty acid synthesis by the addition to an acyl acceptor of two carbons from malonyl-ACP. Catalyzes the first condensation reaction which initiates fatty acid synthesis and may therefore play a role in governing the total rate of fatty acid production. Possesses both acetoacetyl-ACP synthase and acetyl transacylase activities. Its substrate specificity determines the biosynthesis of branched-chain and/or straight-chain of fatty acids.</text>
</comment>
<dbReference type="InterPro" id="IPR016039">
    <property type="entry name" value="Thiolase-like"/>
</dbReference>
<evidence type="ECO:0000313" key="17">
    <source>
        <dbReference type="Proteomes" id="UP000011724"/>
    </source>
</evidence>
<dbReference type="Proteomes" id="UP000011724">
    <property type="component" value="Chromosome"/>
</dbReference>
<dbReference type="InterPro" id="IPR004655">
    <property type="entry name" value="FabH"/>
</dbReference>
<evidence type="ECO:0000313" key="16">
    <source>
        <dbReference type="EMBL" id="CCH48847.1"/>
    </source>
</evidence>
<organism evidence="16 17">
    <name type="scientific">Pseudodesulfovibrio piezophilus (strain DSM 21447 / JCM 15486 / C1TLV30)</name>
    <name type="common">Desulfovibrio piezophilus</name>
    <dbReference type="NCBI Taxonomy" id="1322246"/>
    <lineage>
        <taxon>Bacteria</taxon>
        <taxon>Pseudomonadati</taxon>
        <taxon>Thermodesulfobacteriota</taxon>
        <taxon>Desulfovibrionia</taxon>
        <taxon>Desulfovibrionales</taxon>
        <taxon>Desulfovibrionaceae</taxon>
    </lineage>
</organism>
<evidence type="ECO:0000259" key="14">
    <source>
        <dbReference type="Pfam" id="PF08541"/>
    </source>
</evidence>
<dbReference type="EMBL" id="FO203427">
    <property type="protein sequence ID" value="CCH48847.1"/>
    <property type="molecule type" value="Genomic_DNA"/>
</dbReference>
<reference evidence="16 17" key="1">
    <citation type="journal article" date="2013" name="PLoS ONE">
        <title>The first genomic and proteomic characterization of a deep-sea sulfate reducer: insights into the piezophilic lifestyle of Desulfovibrio piezophilus.</title>
        <authorList>
            <person name="Pradel N."/>
            <person name="Ji B."/>
            <person name="Gimenez G."/>
            <person name="Talla E."/>
            <person name="Lenoble P."/>
            <person name="Garel M."/>
            <person name="Tamburini C."/>
            <person name="Fourquet P."/>
            <person name="Lebrun R."/>
            <person name="Bertin P."/>
            <person name="Denis Y."/>
            <person name="Pophillat M."/>
            <person name="Barbe V."/>
            <person name="Ollivier B."/>
            <person name="Dolla A."/>
        </authorList>
    </citation>
    <scope>NUCLEOTIDE SEQUENCE [LARGE SCALE GENOMIC DNA]</scope>
    <source>
        <strain evidence="17">DSM 10523 / SB164P1</strain>
    </source>
</reference>
<dbReference type="GO" id="GO:0004315">
    <property type="term" value="F:3-oxoacyl-[acyl-carrier-protein] synthase activity"/>
    <property type="evidence" value="ECO:0007669"/>
    <property type="project" value="InterPro"/>
</dbReference>
<evidence type="ECO:0000256" key="2">
    <source>
        <dbReference type="ARBA" id="ARBA00008642"/>
    </source>
</evidence>
<feature type="region of interest" description="ACP-binding" evidence="13">
    <location>
        <begin position="258"/>
        <end position="262"/>
    </location>
</feature>
<accession>M1WSE6</accession>
<evidence type="ECO:0000256" key="12">
    <source>
        <dbReference type="ARBA" id="ARBA00051096"/>
    </source>
</evidence>
<keyword evidence="4 13" id="KW-0963">Cytoplasm</keyword>
<dbReference type="KEGG" id="dpi:BN4_11612"/>
<comment type="pathway">
    <text evidence="1 13">Lipid metabolism; fatty acid biosynthesis.</text>
</comment>
<dbReference type="SUPFAM" id="SSF53901">
    <property type="entry name" value="Thiolase-like"/>
    <property type="match status" value="1"/>
</dbReference>
<evidence type="ECO:0000256" key="7">
    <source>
        <dbReference type="ARBA" id="ARBA00022832"/>
    </source>
</evidence>
<evidence type="ECO:0000256" key="3">
    <source>
        <dbReference type="ARBA" id="ARBA00012333"/>
    </source>
</evidence>
<evidence type="ECO:0000256" key="11">
    <source>
        <dbReference type="ARBA" id="ARBA00023315"/>
    </source>
</evidence>
<keyword evidence="7 13" id="KW-0276">Fatty acid metabolism</keyword>
<dbReference type="NCBIfam" id="NF006829">
    <property type="entry name" value="PRK09352.1"/>
    <property type="match status" value="1"/>
</dbReference>
<dbReference type="CDD" id="cd00830">
    <property type="entry name" value="KAS_III"/>
    <property type="match status" value="1"/>
</dbReference>
<dbReference type="HOGENOM" id="CLU_039592_3_1_7"/>
<dbReference type="RefSeq" id="WP_015414891.1">
    <property type="nucleotide sequence ID" value="NC_020409.1"/>
</dbReference>
<comment type="subunit">
    <text evidence="13">Homodimer.</text>
</comment>
<dbReference type="NCBIfam" id="TIGR00747">
    <property type="entry name" value="fabH"/>
    <property type="match status" value="1"/>
</dbReference>
<dbReference type="EC" id="2.3.1.180" evidence="3 13"/>
<name>M1WSE6_PSEP2</name>
<feature type="active site" evidence="13">
    <location>
        <position position="114"/>
    </location>
</feature>
<evidence type="ECO:0000256" key="5">
    <source>
        <dbReference type="ARBA" id="ARBA00022516"/>
    </source>
</evidence>
<keyword evidence="5 13" id="KW-0444">Lipid biosynthesis</keyword>
<keyword evidence="8 13" id="KW-0443">Lipid metabolism</keyword>
<dbReference type="UniPathway" id="UPA00094"/>
<evidence type="ECO:0000256" key="1">
    <source>
        <dbReference type="ARBA" id="ARBA00005194"/>
    </source>
</evidence>
<keyword evidence="6 13" id="KW-0808">Transferase</keyword>
<dbReference type="Pfam" id="PF08545">
    <property type="entry name" value="ACP_syn_III"/>
    <property type="match status" value="1"/>
</dbReference>
<feature type="active site" evidence="13">
    <location>
        <position position="257"/>
    </location>
</feature>
<dbReference type="AlphaFoldDB" id="M1WSE6"/>
<keyword evidence="9 13" id="KW-0275">Fatty acid biosynthesis</keyword>
<evidence type="ECO:0000256" key="8">
    <source>
        <dbReference type="ARBA" id="ARBA00023098"/>
    </source>
</evidence>
<dbReference type="BioCyc" id="DPIE1322246:BN4_RS08080-MONOMER"/>
<dbReference type="STRING" id="1322246.BN4_11612"/>
<reference evidence="17" key="2">
    <citation type="journal article" date="2013" name="Stand. Genomic Sci.">
        <title>Complete genome sequence of Desulfocapsa sulfexigens, a marine deltaproteobacterium specialized in disproportionating inorganic sulfur compounds.</title>
        <authorList>
            <person name="Finster K.W."/>
            <person name="Kjeldsen K.U."/>
            <person name="Kube M."/>
            <person name="Reinhardt R."/>
            <person name="Mussmann M."/>
            <person name="Amann R."/>
            <person name="Schreiber L."/>
        </authorList>
    </citation>
    <scope>NUCLEOTIDE SEQUENCE [LARGE SCALE GENOMIC DNA]</scope>
    <source>
        <strain evidence="17">DSM 10523 / SB164P1</strain>
    </source>
</reference>
<sequence length="330" mass="35883">MNKNFVLRGFGRYAPERILTNADLEKIVDTSDEWITTRTGIKQRHIVAEDQAASDLAYEAAKHALSQAGMDASELTHIVCGTFTPDSVIPSCSCRIQEKLGITGQMCVDIQAACSGFLYALQTARGYLMLEPDSKILVVTAEVVSRRVNWEDRTTCVLFGDASGATIMTANDKDEDLPELVDVMLGADGSLGDLLAVDGGGSAHSYKKGDVIGDEYFVRMQGRDIFKHAVRNMVGVSQKLLAKHGIDKKEIDVLIPHQANWRIIDAVGRKFDIAEEKVFCNIDRYGNTSAASVPLALSEAVESGFIKKGDLVLMPAFGGGFTWGAGLIRF</sequence>
<dbReference type="PANTHER" id="PTHR43091:SF2">
    <property type="entry name" value="BETA-KETOACYL-[ACYL-CARRIER-PROTEIN] SYNTHASE III 2"/>
    <property type="match status" value="1"/>
</dbReference>
<feature type="domain" description="Beta-ketoacyl-[acyl-carrier-protein] synthase III C-terminal" evidence="14">
    <location>
        <begin position="241"/>
        <end position="329"/>
    </location>
</feature>
<dbReference type="Gene3D" id="3.40.47.10">
    <property type="match status" value="1"/>
</dbReference>
<evidence type="ECO:0000256" key="10">
    <source>
        <dbReference type="ARBA" id="ARBA00023268"/>
    </source>
</evidence>
<comment type="similarity">
    <text evidence="2 13">Belongs to the thiolase-like superfamily. FabH family.</text>
</comment>
<keyword evidence="11 13" id="KW-0012">Acyltransferase</keyword>
<keyword evidence="10 13" id="KW-0511">Multifunctional enzyme</keyword>
<feature type="active site" evidence="13">
    <location>
        <position position="287"/>
    </location>
</feature>
<dbReference type="InterPro" id="IPR013747">
    <property type="entry name" value="ACP_syn_III_C"/>
</dbReference>